<keyword evidence="3" id="KW-1185">Reference proteome</keyword>
<accession>I4C920</accession>
<sequence length="225" mass="24525">MSTNAFLDYELVTRRVKVGNEWQTKVFPVVGGRLRIVHESNDHLSIETQIVKLESDFVVVRATVETTKGKFSGTGTASTQRDARLADALVELAETRAIARALRFGGIGSEYTSAEEVSHVVAEPEPATGGNESKVGKPVFEPQESENKQETKQPVQPKNGGNGNGGRATGAQCRALYALSKKAKMCDEDLESVLRPLNANRFEDLTLSDASRLIQYFQTQVQVAA</sequence>
<name>I4C920_DESTA</name>
<dbReference type="HOGENOM" id="CLU_1183513_0_0_7"/>
<reference evidence="3" key="1">
    <citation type="submission" date="2012-06" db="EMBL/GenBank/DDBJ databases">
        <title>Complete sequence of chromosome of Desulfomonile tiedjei DSM 6799.</title>
        <authorList>
            <person name="Lucas S."/>
            <person name="Copeland A."/>
            <person name="Lapidus A."/>
            <person name="Glavina del Rio T."/>
            <person name="Dalin E."/>
            <person name="Tice H."/>
            <person name="Bruce D."/>
            <person name="Goodwin L."/>
            <person name="Pitluck S."/>
            <person name="Peters L."/>
            <person name="Ovchinnikova G."/>
            <person name="Zeytun A."/>
            <person name="Lu M."/>
            <person name="Kyrpides N."/>
            <person name="Mavromatis K."/>
            <person name="Ivanova N."/>
            <person name="Brettin T."/>
            <person name="Detter J.C."/>
            <person name="Han C."/>
            <person name="Larimer F."/>
            <person name="Land M."/>
            <person name="Hauser L."/>
            <person name="Markowitz V."/>
            <person name="Cheng J.-F."/>
            <person name="Hugenholtz P."/>
            <person name="Woyke T."/>
            <person name="Wu D."/>
            <person name="Spring S."/>
            <person name="Schroeder M."/>
            <person name="Brambilla E."/>
            <person name="Klenk H.-P."/>
            <person name="Eisen J.A."/>
        </authorList>
    </citation>
    <scope>NUCLEOTIDE SEQUENCE [LARGE SCALE GENOMIC DNA]</scope>
    <source>
        <strain evidence="3">ATCC 49306 / DSM 6799 / DCB-1</strain>
    </source>
</reference>
<protein>
    <submittedName>
        <fullName evidence="2">Uncharacterized protein</fullName>
    </submittedName>
</protein>
<dbReference type="RefSeq" id="WP_014811195.1">
    <property type="nucleotide sequence ID" value="NC_018025.1"/>
</dbReference>
<feature type="region of interest" description="Disordered" evidence="1">
    <location>
        <begin position="118"/>
        <end position="167"/>
    </location>
</feature>
<dbReference type="KEGG" id="dti:Desti_3407"/>
<organism evidence="2 3">
    <name type="scientific">Desulfomonile tiedjei (strain ATCC 49306 / DSM 6799 / DCB-1)</name>
    <dbReference type="NCBI Taxonomy" id="706587"/>
    <lineage>
        <taxon>Bacteria</taxon>
        <taxon>Pseudomonadati</taxon>
        <taxon>Thermodesulfobacteriota</taxon>
        <taxon>Desulfomonilia</taxon>
        <taxon>Desulfomonilales</taxon>
        <taxon>Desulfomonilaceae</taxon>
        <taxon>Desulfomonile</taxon>
    </lineage>
</organism>
<evidence type="ECO:0000313" key="2">
    <source>
        <dbReference type="EMBL" id="AFM26061.1"/>
    </source>
</evidence>
<evidence type="ECO:0000313" key="3">
    <source>
        <dbReference type="Proteomes" id="UP000006055"/>
    </source>
</evidence>
<dbReference type="AlphaFoldDB" id="I4C920"/>
<dbReference type="STRING" id="706587.Desti_3407"/>
<dbReference type="Proteomes" id="UP000006055">
    <property type="component" value="Chromosome"/>
</dbReference>
<evidence type="ECO:0000256" key="1">
    <source>
        <dbReference type="SAM" id="MobiDB-lite"/>
    </source>
</evidence>
<proteinExistence type="predicted"/>
<dbReference type="OrthoDB" id="160261at2"/>
<gene>
    <name evidence="2" type="ordered locus">Desti_3407</name>
</gene>
<dbReference type="eggNOG" id="ENOG5032X07">
    <property type="taxonomic scope" value="Bacteria"/>
</dbReference>
<dbReference type="EMBL" id="CP003360">
    <property type="protein sequence ID" value="AFM26061.1"/>
    <property type="molecule type" value="Genomic_DNA"/>
</dbReference>